<dbReference type="SUPFAM" id="SSF110087">
    <property type="entry name" value="DR1885-like metal-binding protein"/>
    <property type="match status" value="1"/>
</dbReference>
<dbReference type="InterPro" id="IPR036182">
    <property type="entry name" value="PCuAC_sf"/>
</dbReference>
<dbReference type="OrthoDB" id="9796962at2"/>
<feature type="chain" id="PRO_5013191577" description="Copper chaperone PCu(A)C" evidence="1">
    <location>
        <begin position="19"/>
        <end position="150"/>
    </location>
</feature>
<dbReference type="Proteomes" id="UP000216991">
    <property type="component" value="Unassembled WGS sequence"/>
</dbReference>
<keyword evidence="1" id="KW-0732">Signal</keyword>
<dbReference type="EMBL" id="NOXT01000121">
    <property type="protein sequence ID" value="OYQ25718.1"/>
    <property type="molecule type" value="Genomic_DNA"/>
</dbReference>
<dbReference type="InterPro" id="IPR007410">
    <property type="entry name" value="LpqE-like"/>
</dbReference>
<keyword evidence="3" id="KW-1185">Reference proteome</keyword>
<sequence length="150" mass="15300">MKTLAFAALLGLPAMAAAHDYGVGPIHIDHPVIRVASPASKTGAGYMVIRNRGGVADRLVAVVTDAANRSDLHGTVAQGQVMQMRSAAGGVALPPGGSVAFAPGGLHVMFIGLKAPVPAGRMIKARLTFARAGSVDVMFKAETAASVHQH</sequence>
<reference evidence="2 3" key="1">
    <citation type="submission" date="2017-07" db="EMBL/GenBank/DDBJ databases">
        <title>Sandarakinorhabdus cyanobacteriorum sp. nov., a novel bacterium isolated from cyanobacterial aggregates in a eutrophic lake.</title>
        <authorList>
            <person name="Cai H."/>
        </authorList>
    </citation>
    <scope>NUCLEOTIDE SEQUENCE [LARGE SCALE GENOMIC DNA]</scope>
    <source>
        <strain evidence="2 3">TH057</strain>
    </source>
</reference>
<dbReference type="PANTHER" id="PTHR36302:SF1">
    <property type="entry name" value="COPPER CHAPERONE PCU(A)C"/>
    <property type="match status" value="1"/>
</dbReference>
<feature type="signal peptide" evidence="1">
    <location>
        <begin position="1"/>
        <end position="18"/>
    </location>
</feature>
<dbReference type="AlphaFoldDB" id="A0A255Y930"/>
<dbReference type="PANTHER" id="PTHR36302">
    <property type="entry name" value="BLR7088 PROTEIN"/>
    <property type="match status" value="1"/>
</dbReference>
<organism evidence="2 3">
    <name type="scientific">Sandarakinorhabdus cyanobacteriorum</name>
    <dbReference type="NCBI Taxonomy" id="1981098"/>
    <lineage>
        <taxon>Bacteria</taxon>
        <taxon>Pseudomonadati</taxon>
        <taxon>Pseudomonadota</taxon>
        <taxon>Alphaproteobacteria</taxon>
        <taxon>Sphingomonadales</taxon>
        <taxon>Sphingosinicellaceae</taxon>
        <taxon>Sandarakinorhabdus</taxon>
    </lineage>
</organism>
<dbReference type="RefSeq" id="WP_094474668.1">
    <property type="nucleotide sequence ID" value="NZ_NOXT01000121.1"/>
</dbReference>
<gene>
    <name evidence="2" type="ORF">CHU93_13405</name>
</gene>
<dbReference type="Gene3D" id="2.60.40.1890">
    <property type="entry name" value="PCu(A)C copper chaperone"/>
    <property type="match status" value="1"/>
</dbReference>
<dbReference type="Pfam" id="PF04314">
    <property type="entry name" value="PCuAC"/>
    <property type="match status" value="1"/>
</dbReference>
<name>A0A255Y930_9SPHN</name>
<comment type="caution">
    <text evidence="2">The sequence shown here is derived from an EMBL/GenBank/DDBJ whole genome shotgun (WGS) entry which is preliminary data.</text>
</comment>
<proteinExistence type="predicted"/>
<evidence type="ECO:0000256" key="1">
    <source>
        <dbReference type="SAM" id="SignalP"/>
    </source>
</evidence>
<protein>
    <recommendedName>
        <fullName evidence="4">Copper chaperone PCu(A)C</fullName>
    </recommendedName>
</protein>
<evidence type="ECO:0000313" key="3">
    <source>
        <dbReference type="Proteomes" id="UP000216991"/>
    </source>
</evidence>
<accession>A0A255Y930</accession>
<evidence type="ECO:0000313" key="2">
    <source>
        <dbReference type="EMBL" id="OYQ25718.1"/>
    </source>
</evidence>
<evidence type="ECO:0008006" key="4">
    <source>
        <dbReference type="Google" id="ProtNLM"/>
    </source>
</evidence>
<dbReference type="InterPro" id="IPR058248">
    <property type="entry name" value="Lxx211020-like"/>
</dbReference>